<evidence type="ECO:0000256" key="2">
    <source>
        <dbReference type="SAM" id="Phobius"/>
    </source>
</evidence>
<dbReference type="PANTHER" id="PTHR45687">
    <property type="entry name" value="AQUAPORIN OR AQUAGLYCEROPORIN RELATED"/>
    <property type="match status" value="1"/>
</dbReference>
<proteinExistence type="predicted"/>
<feature type="compositionally biased region" description="Basic and acidic residues" evidence="1">
    <location>
        <begin position="493"/>
        <end position="504"/>
    </location>
</feature>
<gene>
    <name evidence="3" type="ORF">CIPAW_15G119800</name>
</gene>
<evidence type="ECO:0000313" key="4">
    <source>
        <dbReference type="Proteomes" id="UP000811609"/>
    </source>
</evidence>
<comment type="caution">
    <text evidence="3">The sequence shown here is derived from an EMBL/GenBank/DDBJ whole genome shotgun (WGS) entry which is preliminary data.</text>
</comment>
<dbReference type="Proteomes" id="UP000811609">
    <property type="component" value="Chromosome 15"/>
</dbReference>
<feature type="transmembrane region" description="Helical" evidence="2">
    <location>
        <begin position="41"/>
        <end position="68"/>
    </location>
</feature>
<dbReference type="AlphaFoldDB" id="A0A8T1N6J6"/>
<dbReference type="EMBL" id="CM031823">
    <property type="protein sequence ID" value="KAG6627326.1"/>
    <property type="molecule type" value="Genomic_DNA"/>
</dbReference>
<keyword evidence="2" id="KW-0472">Membrane</keyword>
<keyword evidence="2" id="KW-0812">Transmembrane</keyword>
<sequence>MSKEVSEEGHSHHHGKDYVDPPPAPLIDMAELKLWSFYRSLIAEFIATLLFLYKAEFIATLLFLYITVATVIGYKKSDPCNRVGLLDVAWTFGGIIFALVYCTAGVSATMSKEKDKGKQIVVEPPKPVSTKPGSPIEIANRFTTLGSTSKPASFASTVSTTYIKKMCSWNLFYIESNRSIDADPYKIATRYFPPNFHWIPENLMKNLQYYCSILILTNSLVIKPIYDQTDSSKQISHSAYISQLITEEDWGAHSSTSKQLLDSDIIYNYYDYIDAWFKFMLFQTPEMSHSWILNFDKKFKGKFPLWFNKWWHEFGLIPEIFPEELQQAFKCFQNEIPARLDRYMAKFPYSLHFCKWFKTPWILKWSYEKNGDMLMRYTFVKWWDKFPHMQNIINSVIKEFSQAAPDLKNSEDFLAIDRSSLIQAPAVSTKEKATASSYEKSVKCSKSKKKNVLKGLTKKDLIYLLQQLVKEDNSDSDNSEASSVAPYSNCFVHDSEDTSRLSDD</sequence>
<dbReference type="Pfam" id="PF00230">
    <property type="entry name" value="MIP"/>
    <property type="match status" value="1"/>
</dbReference>
<keyword evidence="2" id="KW-1133">Transmembrane helix</keyword>
<reference evidence="3" key="1">
    <citation type="submission" date="2020-12" db="EMBL/GenBank/DDBJ databases">
        <title>WGS assembly of Carya illinoinensis cv. Pawnee.</title>
        <authorList>
            <person name="Platts A."/>
            <person name="Shu S."/>
            <person name="Wright S."/>
            <person name="Barry K."/>
            <person name="Edger P."/>
            <person name="Pires J.C."/>
            <person name="Schmutz J."/>
        </authorList>
    </citation>
    <scope>NUCLEOTIDE SEQUENCE</scope>
    <source>
        <tissue evidence="3">Leaf</tissue>
    </source>
</reference>
<feature type="region of interest" description="Disordered" evidence="1">
    <location>
        <begin position="472"/>
        <end position="504"/>
    </location>
</feature>
<protein>
    <submittedName>
        <fullName evidence="3">Uncharacterized protein</fullName>
    </submittedName>
</protein>
<feature type="transmembrane region" description="Helical" evidence="2">
    <location>
        <begin position="88"/>
        <end position="110"/>
    </location>
</feature>
<dbReference type="GO" id="GO:0015267">
    <property type="term" value="F:channel activity"/>
    <property type="evidence" value="ECO:0007669"/>
    <property type="project" value="InterPro"/>
</dbReference>
<evidence type="ECO:0000313" key="3">
    <source>
        <dbReference type="EMBL" id="KAG6627326.1"/>
    </source>
</evidence>
<dbReference type="InterPro" id="IPR034294">
    <property type="entry name" value="Aquaporin_transptr"/>
</dbReference>
<dbReference type="GO" id="GO:0016020">
    <property type="term" value="C:membrane"/>
    <property type="evidence" value="ECO:0007669"/>
    <property type="project" value="InterPro"/>
</dbReference>
<keyword evidence="4" id="KW-1185">Reference proteome</keyword>
<evidence type="ECO:0000256" key="1">
    <source>
        <dbReference type="SAM" id="MobiDB-lite"/>
    </source>
</evidence>
<organism evidence="3 4">
    <name type="scientific">Carya illinoinensis</name>
    <name type="common">Pecan</name>
    <dbReference type="NCBI Taxonomy" id="32201"/>
    <lineage>
        <taxon>Eukaryota</taxon>
        <taxon>Viridiplantae</taxon>
        <taxon>Streptophyta</taxon>
        <taxon>Embryophyta</taxon>
        <taxon>Tracheophyta</taxon>
        <taxon>Spermatophyta</taxon>
        <taxon>Magnoliopsida</taxon>
        <taxon>eudicotyledons</taxon>
        <taxon>Gunneridae</taxon>
        <taxon>Pentapetalae</taxon>
        <taxon>rosids</taxon>
        <taxon>fabids</taxon>
        <taxon>Fagales</taxon>
        <taxon>Juglandaceae</taxon>
        <taxon>Carya</taxon>
    </lineage>
</organism>
<name>A0A8T1N6J6_CARIL</name>
<dbReference type="InterPro" id="IPR000425">
    <property type="entry name" value="MIP"/>
</dbReference>
<accession>A0A8T1N6J6</accession>